<dbReference type="Pfam" id="PF02470">
    <property type="entry name" value="MlaD"/>
    <property type="match status" value="1"/>
</dbReference>
<gene>
    <name evidence="4" type="ORF">GCM10010528_28130</name>
</gene>
<dbReference type="InterPro" id="IPR024516">
    <property type="entry name" value="Mce_C"/>
</dbReference>
<dbReference type="PANTHER" id="PTHR33371:SF19">
    <property type="entry name" value="MCE-FAMILY PROTEIN MCE4A"/>
    <property type="match status" value="1"/>
</dbReference>
<sequence length="438" mass="46253">MTVMLPGKAVSRGRYAVRAVAAALIILLFSLWMVSRHTGTLSSEPTVYAEVPVAAGLIQAGAPVRFHGVKVGEISSIDAGASSSRVGLTIDEGSLRNIPATVMLRVLPRTFFGDTYVQLAPTPGSPTTPGNHLAPNAEVAVDDGPDAVNLYNIFAKLSELINEVKPDEMNVALAAVDKAIGGRGEQLGMMIDDWWSASQELEQTINRFIDATPEFARVTESLRRATPAMMETLASVASISHGVVDQADQLAEFFTSASGYLETITPFVATNRKNLITIIDSTGTILSTVAQNPSGITRTVREASGFGRAGTILFASGRFNITAVPTFSQPQPYSGADCPTYGALRGSSCFGKRSLWGTGPVRDPGQRNGTVLHPPRPKVRPASANRPGVIDGSAEVSTLRGLEGVVTGGRDYSSGGRPNPATTMMLGPMVRGAEVRIK</sequence>
<dbReference type="InterPro" id="IPR052336">
    <property type="entry name" value="MlaD_Phospholipid_Transporter"/>
</dbReference>
<dbReference type="Pfam" id="PF11887">
    <property type="entry name" value="Mce4_CUP1"/>
    <property type="match status" value="1"/>
</dbReference>
<reference evidence="5" key="1">
    <citation type="journal article" date="2019" name="Int. J. Syst. Evol. Microbiol.">
        <title>The Global Catalogue of Microorganisms (GCM) 10K type strain sequencing project: providing services to taxonomists for standard genome sequencing and annotation.</title>
        <authorList>
            <consortium name="The Broad Institute Genomics Platform"/>
            <consortium name="The Broad Institute Genome Sequencing Center for Infectious Disease"/>
            <person name="Wu L."/>
            <person name="Ma J."/>
        </authorList>
    </citation>
    <scope>NUCLEOTIDE SEQUENCE [LARGE SCALE GENOMIC DNA]</scope>
    <source>
        <strain evidence="5">JCM 14234</strain>
    </source>
</reference>
<dbReference type="Proteomes" id="UP001501035">
    <property type="component" value="Unassembled WGS sequence"/>
</dbReference>
<dbReference type="PANTHER" id="PTHR33371">
    <property type="entry name" value="INTERMEMBRANE PHOSPHOLIPID TRANSPORT SYSTEM BINDING PROTEIN MLAD-RELATED"/>
    <property type="match status" value="1"/>
</dbReference>
<dbReference type="EMBL" id="BAAAVS010000058">
    <property type="protein sequence ID" value="GAA3047261.1"/>
    <property type="molecule type" value="Genomic_DNA"/>
</dbReference>
<dbReference type="InterPro" id="IPR003399">
    <property type="entry name" value="Mce/MlaD"/>
</dbReference>
<proteinExistence type="predicted"/>
<keyword evidence="5" id="KW-1185">Reference proteome</keyword>
<feature type="region of interest" description="Disordered" evidence="1">
    <location>
        <begin position="360"/>
        <end position="390"/>
    </location>
</feature>
<evidence type="ECO:0000256" key="1">
    <source>
        <dbReference type="SAM" id="MobiDB-lite"/>
    </source>
</evidence>
<evidence type="ECO:0000259" key="2">
    <source>
        <dbReference type="Pfam" id="PF02470"/>
    </source>
</evidence>
<comment type="caution">
    <text evidence="4">The sequence shown here is derived from an EMBL/GenBank/DDBJ whole genome shotgun (WGS) entry which is preliminary data.</text>
</comment>
<evidence type="ECO:0000313" key="4">
    <source>
        <dbReference type="EMBL" id="GAA3047261.1"/>
    </source>
</evidence>
<dbReference type="RefSeq" id="WP_290703866.1">
    <property type="nucleotide sequence ID" value="NZ_BAAAVS010000058.1"/>
</dbReference>
<organism evidence="4 5">
    <name type="scientific">Gordonia defluvii</name>
    <dbReference type="NCBI Taxonomy" id="283718"/>
    <lineage>
        <taxon>Bacteria</taxon>
        <taxon>Bacillati</taxon>
        <taxon>Actinomycetota</taxon>
        <taxon>Actinomycetes</taxon>
        <taxon>Mycobacteriales</taxon>
        <taxon>Gordoniaceae</taxon>
        <taxon>Gordonia</taxon>
    </lineage>
</organism>
<feature type="domain" description="Mammalian cell entry C-terminal" evidence="3">
    <location>
        <begin position="131"/>
        <end position="346"/>
    </location>
</feature>
<name>A0ABP6LNI6_9ACTN</name>
<evidence type="ECO:0000259" key="3">
    <source>
        <dbReference type="Pfam" id="PF11887"/>
    </source>
</evidence>
<evidence type="ECO:0000313" key="5">
    <source>
        <dbReference type="Proteomes" id="UP001501035"/>
    </source>
</evidence>
<protein>
    <submittedName>
        <fullName evidence="4">MCE family protein</fullName>
    </submittedName>
</protein>
<accession>A0ABP6LNI6</accession>
<feature type="domain" description="Mce/MlaD" evidence="2">
    <location>
        <begin position="45"/>
        <end position="121"/>
    </location>
</feature>